<reference evidence="2" key="1">
    <citation type="submission" date="2021-02" db="EMBL/GenBank/DDBJ databases">
        <authorList>
            <person name="Dougan E. K."/>
            <person name="Rhodes N."/>
            <person name="Thang M."/>
            <person name="Chan C."/>
        </authorList>
    </citation>
    <scope>NUCLEOTIDE SEQUENCE</scope>
</reference>
<evidence type="ECO:0000313" key="3">
    <source>
        <dbReference type="Proteomes" id="UP000604046"/>
    </source>
</evidence>
<gene>
    <name evidence="2" type="ORF">SNAT2548_LOCUS19683</name>
</gene>
<name>A0A812Q465_9DINO</name>
<comment type="caution">
    <text evidence="2">The sequence shown here is derived from an EMBL/GenBank/DDBJ whole genome shotgun (WGS) entry which is preliminary data.</text>
</comment>
<organism evidence="2 3">
    <name type="scientific">Symbiodinium natans</name>
    <dbReference type="NCBI Taxonomy" id="878477"/>
    <lineage>
        <taxon>Eukaryota</taxon>
        <taxon>Sar</taxon>
        <taxon>Alveolata</taxon>
        <taxon>Dinophyceae</taxon>
        <taxon>Suessiales</taxon>
        <taxon>Symbiodiniaceae</taxon>
        <taxon>Symbiodinium</taxon>
    </lineage>
</organism>
<feature type="region of interest" description="Disordered" evidence="1">
    <location>
        <begin position="425"/>
        <end position="481"/>
    </location>
</feature>
<dbReference type="EMBL" id="CAJNDS010002187">
    <property type="protein sequence ID" value="CAE7364015.1"/>
    <property type="molecule type" value="Genomic_DNA"/>
</dbReference>
<dbReference type="AlphaFoldDB" id="A0A812Q465"/>
<evidence type="ECO:0000313" key="2">
    <source>
        <dbReference type="EMBL" id="CAE7364015.1"/>
    </source>
</evidence>
<accession>A0A812Q465</accession>
<protein>
    <submittedName>
        <fullName evidence="2">Uncharacterized protein</fullName>
    </submittedName>
</protein>
<dbReference type="Proteomes" id="UP000604046">
    <property type="component" value="Unassembled WGS sequence"/>
</dbReference>
<evidence type="ECO:0000256" key="1">
    <source>
        <dbReference type="SAM" id="MobiDB-lite"/>
    </source>
</evidence>
<proteinExistence type="predicted"/>
<sequence length="481" mass="52159">METVLQCMKPAEIEAAAQITPERFFSSLCEKTGGAATKWCLVQLKSKLDLPGSIKWEDVEETLQHCSLEDMAHLAESDNEEVWHSLAKKGGSLATKWGISQIRSSLAHKLPEGVSWTDMETVLQCMNPAEIEAAKNTPERFFSSLCEKTGGAATKWCLVQLKSKLDLPGSIKWEDVEETLQHCSLEDMAHLAESDNEEVWHSLAKKGGSLATKWGISQIRSSLAHKLPEGVTWTDMETVLQCMKPAEIEAAAEDPERLFKSLRLYFESLPVPKDMKATPGDVAAEERPTEPESIVQREAANAGAAMPTVDPTEDALQLPAPCEARSAAPIPAAKTALEEKLPESAQLRSVEGALQHLTIPDLEELPSTAQTGEPATSQWTLGHMLPEGVEWVDLEAVFQHAEAANLPGSSIGEVRIAIVVDPAEGSERPTSLGPGDAARHDPSWQICPGAVPEPDDDGPPVLEVHTPIPLDQDSVYEGSDV</sequence>
<keyword evidence="3" id="KW-1185">Reference proteome</keyword>